<feature type="transmembrane region" description="Helical" evidence="2">
    <location>
        <begin position="265"/>
        <end position="285"/>
    </location>
</feature>
<comment type="caution">
    <text evidence="3">The sequence shown here is derived from an EMBL/GenBank/DDBJ whole genome shotgun (WGS) entry which is preliminary data.</text>
</comment>
<dbReference type="PANTHER" id="PTHR36009:SF3">
    <property type="entry name" value="TRANSMEMBRANE PROTEIN"/>
    <property type="match status" value="1"/>
</dbReference>
<organism evidence="3 4">
    <name type="scientific">Buddleja alternifolia</name>
    <dbReference type="NCBI Taxonomy" id="168488"/>
    <lineage>
        <taxon>Eukaryota</taxon>
        <taxon>Viridiplantae</taxon>
        <taxon>Streptophyta</taxon>
        <taxon>Embryophyta</taxon>
        <taxon>Tracheophyta</taxon>
        <taxon>Spermatophyta</taxon>
        <taxon>Magnoliopsida</taxon>
        <taxon>eudicotyledons</taxon>
        <taxon>Gunneridae</taxon>
        <taxon>Pentapetalae</taxon>
        <taxon>asterids</taxon>
        <taxon>lamiids</taxon>
        <taxon>Lamiales</taxon>
        <taxon>Scrophulariaceae</taxon>
        <taxon>Buddlejeae</taxon>
        <taxon>Buddleja</taxon>
    </lineage>
</organism>
<feature type="transmembrane region" description="Helical" evidence="2">
    <location>
        <begin position="379"/>
        <end position="399"/>
    </location>
</feature>
<proteinExistence type="predicted"/>
<dbReference type="PANTHER" id="PTHR36009">
    <property type="match status" value="1"/>
</dbReference>
<feature type="compositionally biased region" description="Polar residues" evidence="1">
    <location>
        <begin position="176"/>
        <end position="199"/>
    </location>
</feature>
<name>A0AAV6W3T0_9LAMI</name>
<protein>
    <submittedName>
        <fullName evidence="3">Uncharacterized protein</fullName>
    </submittedName>
</protein>
<feature type="region of interest" description="Disordered" evidence="1">
    <location>
        <begin position="176"/>
        <end position="210"/>
    </location>
</feature>
<dbReference type="EMBL" id="WHWC01000018">
    <property type="protein sequence ID" value="KAG8364494.1"/>
    <property type="molecule type" value="Genomic_DNA"/>
</dbReference>
<keyword evidence="2" id="KW-0472">Membrane</keyword>
<gene>
    <name evidence="3" type="ORF">BUALT_Bualt18G0003100</name>
</gene>
<accession>A0AAV6W3T0</accession>
<reference evidence="3" key="1">
    <citation type="submission" date="2019-10" db="EMBL/GenBank/DDBJ databases">
        <authorList>
            <person name="Zhang R."/>
            <person name="Pan Y."/>
            <person name="Wang J."/>
            <person name="Ma R."/>
            <person name="Yu S."/>
        </authorList>
    </citation>
    <scope>NUCLEOTIDE SEQUENCE</scope>
    <source>
        <strain evidence="3">LA-IB0</strain>
        <tissue evidence="3">Leaf</tissue>
    </source>
</reference>
<evidence type="ECO:0000313" key="4">
    <source>
        <dbReference type="Proteomes" id="UP000826271"/>
    </source>
</evidence>
<feature type="transmembrane region" description="Helical" evidence="2">
    <location>
        <begin position="411"/>
        <end position="431"/>
    </location>
</feature>
<evidence type="ECO:0000313" key="3">
    <source>
        <dbReference type="EMBL" id="KAG8364494.1"/>
    </source>
</evidence>
<evidence type="ECO:0000256" key="1">
    <source>
        <dbReference type="SAM" id="MobiDB-lite"/>
    </source>
</evidence>
<feature type="transmembrane region" description="Helical" evidence="2">
    <location>
        <begin position="343"/>
        <end position="367"/>
    </location>
</feature>
<evidence type="ECO:0000256" key="2">
    <source>
        <dbReference type="SAM" id="Phobius"/>
    </source>
</evidence>
<keyword evidence="2" id="KW-1133">Transmembrane helix</keyword>
<sequence>MSEDFRKQSGTSDELQVANILKSLKFFLESMGIEIVMDSMHHDIQREIKDEMSIEISPEDYKAEHYLNAEQRNAFSNIIDSIEEVFDEVKKKKMVIGSTNIISSLPLKSSFHSSLPIPRSSSSSSSSSSYPPSKSSFLFFPKKPNFSPARLSKISPVFLNQKKKKKGGQLQICRQSSFNSQSPQDPPLTSSSSLSEQNVGSNGGGNGGGGEERDWTTSFLLFSFWAALLFYVFFLAPDQTPVTDLYFLKKLLNLKGDDGFEMNQVLVALWYIMGLWPLVYSMLLLPTARSSKSKIPVWPFVILSFFGGAYALIPYFVLWMPPAPPVEESELRRWPLNFLESKLTAGITMAAGLGIIVYAGLSGGEVWTEFFQYFRGSKFIHVTSIDFTLLSTFAPFWVYNDMTARKWDDKGYWLFPVSLIPFLGPALYLLLRPSLPVAPTSSSSDDV</sequence>
<feature type="transmembrane region" description="Helical" evidence="2">
    <location>
        <begin position="297"/>
        <end position="317"/>
    </location>
</feature>
<keyword evidence="4" id="KW-1185">Reference proteome</keyword>
<keyword evidence="2" id="KW-0812">Transmembrane</keyword>
<feature type="transmembrane region" description="Helical" evidence="2">
    <location>
        <begin position="219"/>
        <end position="236"/>
    </location>
</feature>
<dbReference type="Proteomes" id="UP000826271">
    <property type="component" value="Unassembled WGS sequence"/>
</dbReference>
<dbReference type="AlphaFoldDB" id="A0AAV6W3T0"/>